<keyword evidence="6 10" id="KW-0441">Lipid A biosynthesis</keyword>
<sequence length="170" mass="18379">MLLFLVVPRNFMQPYLREDDDVVMDVRQIQAIIPHRPPFLLIDRILEVEPGVRAVGLKNVTMNEPFFAGHFPDFPVMPGVLIVEALAQVGAAAILMVEANRGKIAMFAGIDNLRFRGQVTPGDTLTLSVEIIRLKGPIGKGKAVASVDGKTVVEGEIMFALTDGDGNAGA</sequence>
<dbReference type="PANTHER" id="PTHR30272">
    <property type="entry name" value="3-HYDROXYACYL-[ACYL-CARRIER-PROTEIN] DEHYDRATASE"/>
    <property type="match status" value="1"/>
</dbReference>
<gene>
    <name evidence="11" type="primary">txxe 3140-fabZ2</name>
    <name evidence="10" type="synonym">fabZ</name>
    <name evidence="11" type="ORF">TXXE_15735</name>
</gene>
<comment type="similarity">
    <text evidence="3 10">Belongs to the thioester dehydratase family. FabZ subfamily.</text>
</comment>
<dbReference type="CDD" id="cd01288">
    <property type="entry name" value="FabZ"/>
    <property type="match status" value="1"/>
</dbReference>
<evidence type="ECO:0000256" key="8">
    <source>
        <dbReference type="ARBA" id="ARBA00023239"/>
    </source>
</evidence>
<evidence type="ECO:0000256" key="5">
    <source>
        <dbReference type="ARBA" id="ARBA00022516"/>
    </source>
</evidence>
<dbReference type="Pfam" id="PF07977">
    <property type="entry name" value="FabA"/>
    <property type="match status" value="1"/>
</dbReference>
<evidence type="ECO:0000313" key="11">
    <source>
        <dbReference type="EMBL" id="CAG5091463.1"/>
    </source>
</evidence>
<evidence type="ECO:0000256" key="9">
    <source>
        <dbReference type="ARBA" id="ARBA00025049"/>
    </source>
</evidence>
<keyword evidence="12" id="KW-1185">Reference proteome</keyword>
<evidence type="ECO:0000256" key="4">
    <source>
        <dbReference type="ARBA" id="ARBA00022490"/>
    </source>
</evidence>
<dbReference type="InterPro" id="IPR010084">
    <property type="entry name" value="FabZ"/>
</dbReference>
<comment type="catalytic activity">
    <reaction evidence="1 10">
        <text>a (3R)-hydroxyacyl-[ACP] = a (2E)-enoyl-[ACP] + H2O</text>
        <dbReference type="Rhea" id="RHEA:13097"/>
        <dbReference type="Rhea" id="RHEA-COMP:9925"/>
        <dbReference type="Rhea" id="RHEA-COMP:9945"/>
        <dbReference type="ChEBI" id="CHEBI:15377"/>
        <dbReference type="ChEBI" id="CHEBI:78784"/>
        <dbReference type="ChEBI" id="CHEBI:78827"/>
        <dbReference type="EC" id="4.2.1.59"/>
    </reaction>
</comment>
<feature type="active site" evidence="10">
    <location>
        <position position="70"/>
    </location>
</feature>
<name>A0ABN7S330_THEXY</name>
<evidence type="ECO:0000256" key="2">
    <source>
        <dbReference type="ARBA" id="ARBA00004496"/>
    </source>
</evidence>
<dbReference type="PANTHER" id="PTHR30272:SF1">
    <property type="entry name" value="3-HYDROXYACYL-[ACYL-CARRIER-PROTEIN] DEHYDRATASE"/>
    <property type="match status" value="1"/>
</dbReference>
<dbReference type="NCBIfam" id="TIGR01750">
    <property type="entry name" value="fabZ"/>
    <property type="match status" value="1"/>
</dbReference>
<dbReference type="InterPro" id="IPR029069">
    <property type="entry name" value="HotDog_dom_sf"/>
</dbReference>
<comment type="function">
    <text evidence="9 10">Involved in unsaturated fatty acids biosynthesis. Catalyzes the dehydration of short chain beta-hydroxyacyl-ACPs and long chain saturated and unsaturated beta-hydroxyacyl-ACPs.</text>
</comment>
<protein>
    <recommendedName>
        <fullName evidence="10">3-hydroxyacyl-[acyl-carrier-protein] dehydratase FabZ</fullName>
        <ecNumber evidence="10">4.2.1.59</ecNumber>
    </recommendedName>
    <alternativeName>
        <fullName evidence="10">(3R)-hydroxymyristoyl-[acyl-carrier-protein] dehydratase</fullName>
        <shortName evidence="10">(3R)-hydroxymyristoyl-ACP dehydrase</shortName>
    </alternativeName>
    <alternativeName>
        <fullName evidence="10">Beta-hydroxyacyl-ACP dehydratase</fullName>
    </alternativeName>
</protein>
<organism evidence="11 12">
    <name type="scientific">Thermobacillus xylanilyticus</name>
    <dbReference type="NCBI Taxonomy" id="76633"/>
    <lineage>
        <taxon>Bacteria</taxon>
        <taxon>Bacillati</taxon>
        <taxon>Bacillota</taxon>
        <taxon>Bacilli</taxon>
        <taxon>Bacillales</taxon>
        <taxon>Paenibacillaceae</taxon>
        <taxon>Thermobacillus</taxon>
    </lineage>
</organism>
<proteinExistence type="inferred from homology"/>
<dbReference type="Proteomes" id="UP000681526">
    <property type="component" value="Unassembled WGS sequence"/>
</dbReference>
<dbReference type="InterPro" id="IPR013114">
    <property type="entry name" value="FabA_FabZ"/>
</dbReference>
<comment type="subcellular location">
    <subcellularLocation>
        <location evidence="2 10">Cytoplasm</location>
    </subcellularLocation>
</comment>
<reference evidence="11 12" key="1">
    <citation type="submission" date="2021-04" db="EMBL/GenBank/DDBJ databases">
        <authorList>
            <person name="Rakotoarivonina H."/>
        </authorList>
    </citation>
    <scope>NUCLEOTIDE SEQUENCE [LARGE SCALE GENOMIC DNA]</scope>
    <source>
        <strain evidence="11 12">XE</strain>
    </source>
</reference>
<dbReference type="EMBL" id="CAJRAY010000081">
    <property type="protein sequence ID" value="CAG5091463.1"/>
    <property type="molecule type" value="Genomic_DNA"/>
</dbReference>
<dbReference type="SUPFAM" id="SSF54637">
    <property type="entry name" value="Thioesterase/thiol ester dehydrase-isomerase"/>
    <property type="match status" value="1"/>
</dbReference>
<evidence type="ECO:0000256" key="10">
    <source>
        <dbReference type="HAMAP-Rule" id="MF_00406"/>
    </source>
</evidence>
<dbReference type="Gene3D" id="3.10.129.10">
    <property type="entry name" value="Hotdog Thioesterase"/>
    <property type="match status" value="1"/>
</dbReference>
<dbReference type="HAMAP" id="MF_00406">
    <property type="entry name" value="FabZ"/>
    <property type="match status" value="1"/>
</dbReference>
<accession>A0ABN7S330</accession>
<comment type="caution">
    <text evidence="11">The sequence shown here is derived from an EMBL/GenBank/DDBJ whole genome shotgun (WGS) entry which is preliminary data.</text>
</comment>
<keyword evidence="8 10" id="KW-0456">Lyase</keyword>
<evidence type="ECO:0000256" key="7">
    <source>
        <dbReference type="ARBA" id="ARBA00023098"/>
    </source>
</evidence>
<keyword evidence="7 10" id="KW-0443">Lipid metabolism</keyword>
<dbReference type="EC" id="4.2.1.59" evidence="10"/>
<dbReference type="NCBIfam" id="NF000582">
    <property type="entry name" value="PRK00006.1"/>
    <property type="match status" value="1"/>
</dbReference>
<evidence type="ECO:0000313" key="12">
    <source>
        <dbReference type="Proteomes" id="UP000681526"/>
    </source>
</evidence>
<evidence type="ECO:0000256" key="1">
    <source>
        <dbReference type="ARBA" id="ARBA00001055"/>
    </source>
</evidence>
<keyword evidence="4 10" id="KW-0963">Cytoplasm</keyword>
<evidence type="ECO:0000256" key="6">
    <source>
        <dbReference type="ARBA" id="ARBA00022556"/>
    </source>
</evidence>
<evidence type="ECO:0000256" key="3">
    <source>
        <dbReference type="ARBA" id="ARBA00009174"/>
    </source>
</evidence>
<keyword evidence="5 10" id="KW-0444">Lipid biosynthesis</keyword>